<dbReference type="PROSITE" id="PS51257">
    <property type="entry name" value="PROKAR_LIPOPROTEIN"/>
    <property type="match status" value="1"/>
</dbReference>
<proteinExistence type="predicted"/>
<feature type="domain" description="ABC-type glycine betaine transport system substrate-binding" evidence="2">
    <location>
        <begin position="35"/>
        <end position="298"/>
    </location>
</feature>
<dbReference type="GO" id="GO:0022857">
    <property type="term" value="F:transmembrane transporter activity"/>
    <property type="evidence" value="ECO:0007669"/>
    <property type="project" value="InterPro"/>
</dbReference>
<gene>
    <name evidence="3" type="ORF">H9808_00830</name>
</gene>
<sequence length="319" mass="35802">MRKWKKKLMMITSTLFILTGCSLPGLGGSVTGEGISITGGTSTEMDMMGYLIEGMVEHYIGVDANVITNLSSGMNHQAFLTGDANVSGVRYTGTSLTGELGKEAVTDPEKAEQIVIDSFKEEYNQNWYPSYGFSNTYAFMVRAETAEEYGLEKVSQLEEFKDEFSVGVDTSWMTREGDGYDAFVETYGFEFNDIFPMSLGLLYTALSGEEIDVGLGYSTDGQIPAEDLVLLEDDLNLFPPYDASPLATAEIVEEYPELEDIFYKLEGKIDEEQMQELNYLSENYLLEPRTVAFNWLEENNYFEDTEPYLEPVEGKELNE</sequence>
<dbReference type="Pfam" id="PF04069">
    <property type="entry name" value="OpuAC"/>
    <property type="match status" value="1"/>
</dbReference>
<dbReference type="EMBL" id="DXAZ01000010">
    <property type="protein sequence ID" value="HIZ70314.1"/>
    <property type="molecule type" value="Genomic_DNA"/>
</dbReference>
<dbReference type="InterPro" id="IPR007210">
    <property type="entry name" value="ABC_Gly_betaine_transp_sub-bd"/>
</dbReference>
<reference evidence="3" key="1">
    <citation type="journal article" date="2021" name="PeerJ">
        <title>Extensive microbial diversity within the chicken gut microbiome revealed by metagenomics and culture.</title>
        <authorList>
            <person name="Gilroy R."/>
            <person name="Ravi A."/>
            <person name="Getino M."/>
            <person name="Pursley I."/>
            <person name="Horton D.L."/>
            <person name="Alikhan N.F."/>
            <person name="Baker D."/>
            <person name="Gharbi K."/>
            <person name="Hall N."/>
            <person name="Watson M."/>
            <person name="Adriaenssens E.M."/>
            <person name="Foster-Nyarko E."/>
            <person name="Jarju S."/>
            <person name="Secka A."/>
            <person name="Antonio M."/>
            <person name="Oren A."/>
            <person name="Chaudhuri R.R."/>
            <person name="La Ragione R."/>
            <person name="Hildebrand F."/>
            <person name="Pallen M.J."/>
        </authorList>
    </citation>
    <scope>NUCLEOTIDE SEQUENCE</scope>
    <source>
        <strain evidence="3">CHK169-4300</strain>
    </source>
</reference>
<feature type="signal peptide" evidence="1">
    <location>
        <begin position="1"/>
        <end position="27"/>
    </location>
</feature>
<keyword evidence="1" id="KW-0732">Signal</keyword>
<dbReference type="SUPFAM" id="SSF53850">
    <property type="entry name" value="Periplasmic binding protein-like II"/>
    <property type="match status" value="1"/>
</dbReference>
<comment type="caution">
    <text evidence="3">The sequence shown here is derived from an EMBL/GenBank/DDBJ whole genome shotgun (WGS) entry which is preliminary data.</text>
</comment>
<feature type="chain" id="PRO_5038692577" evidence="1">
    <location>
        <begin position="28"/>
        <end position="319"/>
    </location>
</feature>
<organism evidence="3 4">
    <name type="scientific">Candidatus Atopostipes pullistercoris</name>
    <dbReference type="NCBI Taxonomy" id="2838467"/>
    <lineage>
        <taxon>Bacteria</taxon>
        <taxon>Bacillati</taxon>
        <taxon>Bacillota</taxon>
        <taxon>Bacilli</taxon>
        <taxon>Lactobacillales</taxon>
        <taxon>Carnobacteriaceae</taxon>
        <taxon>Atopostipes</taxon>
    </lineage>
</organism>
<accession>A0A9D2JY71</accession>
<dbReference type="CDD" id="cd13608">
    <property type="entry name" value="PBP2_OpuCC_like"/>
    <property type="match status" value="1"/>
</dbReference>
<evidence type="ECO:0000259" key="2">
    <source>
        <dbReference type="Pfam" id="PF04069"/>
    </source>
</evidence>
<name>A0A9D2JY71_9LACT</name>
<dbReference type="Gene3D" id="3.40.190.120">
    <property type="entry name" value="Osmoprotection protein (prox), domain 2"/>
    <property type="match status" value="1"/>
</dbReference>
<reference evidence="3" key="2">
    <citation type="submission" date="2021-04" db="EMBL/GenBank/DDBJ databases">
        <authorList>
            <person name="Gilroy R."/>
        </authorList>
    </citation>
    <scope>NUCLEOTIDE SEQUENCE</scope>
    <source>
        <strain evidence="3">CHK169-4300</strain>
    </source>
</reference>
<dbReference type="Proteomes" id="UP000824106">
    <property type="component" value="Unassembled WGS sequence"/>
</dbReference>
<evidence type="ECO:0000313" key="4">
    <source>
        <dbReference type="Proteomes" id="UP000824106"/>
    </source>
</evidence>
<dbReference type="AlphaFoldDB" id="A0A9D2JY71"/>
<dbReference type="GO" id="GO:0043190">
    <property type="term" value="C:ATP-binding cassette (ABC) transporter complex"/>
    <property type="evidence" value="ECO:0007669"/>
    <property type="project" value="InterPro"/>
</dbReference>
<evidence type="ECO:0000256" key="1">
    <source>
        <dbReference type="SAM" id="SignalP"/>
    </source>
</evidence>
<evidence type="ECO:0000313" key="3">
    <source>
        <dbReference type="EMBL" id="HIZ70314.1"/>
    </source>
</evidence>
<protein>
    <submittedName>
        <fullName evidence="3">Osmoprotectant ABC transporter substrate-binding protein</fullName>
    </submittedName>
</protein>
<dbReference type="Gene3D" id="3.40.190.10">
    <property type="entry name" value="Periplasmic binding protein-like II"/>
    <property type="match status" value="1"/>
</dbReference>